<proteinExistence type="predicted"/>
<reference evidence="1 2" key="1">
    <citation type="submission" date="2024-05" db="EMBL/GenBank/DDBJ databases">
        <title>Genome sequencing and assembly of Indian major carp, Cirrhinus mrigala (Hamilton, 1822).</title>
        <authorList>
            <person name="Mohindra V."/>
            <person name="Chowdhury L.M."/>
            <person name="Lal K."/>
            <person name="Jena J.K."/>
        </authorList>
    </citation>
    <scope>NUCLEOTIDE SEQUENCE [LARGE SCALE GENOMIC DNA]</scope>
    <source>
        <strain evidence="1">CM1030</strain>
        <tissue evidence="1">Blood</tissue>
    </source>
</reference>
<gene>
    <name evidence="1" type="ORF">M9458_042092</name>
</gene>
<dbReference type="Proteomes" id="UP001529510">
    <property type="component" value="Unassembled WGS sequence"/>
</dbReference>
<name>A0ABD0NP28_CIRMR</name>
<feature type="non-terminal residue" evidence="1">
    <location>
        <position position="53"/>
    </location>
</feature>
<keyword evidence="2" id="KW-1185">Reference proteome</keyword>
<sequence length="53" mass="6267">VRESWLQRLQQRAMDSEITERSSAHCTMVEGELTRDQGMLDFKEEFTDLYADL</sequence>
<dbReference type="AlphaFoldDB" id="A0ABD0NP28"/>
<accession>A0ABD0NP28</accession>
<dbReference type="EMBL" id="JAMKFB020000021">
    <property type="protein sequence ID" value="KAL0162696.1"/>
    <property type="molecule type" value="Genomic_DNA"/>
</dbReference>
<evidence type="ECO:0000313" key="2">
    <source>
        <dbReference type="Proteomes" id="UP001529510"/>
    </source>
</evidence>
<organism evidence="1 2">
    <name type="scientific">Cirrhinus mrigala</name>
    <name type="common">Mrigala</name>
    <dbReference type="NCBI Taxonomy" id="683832"/>
    <lineage>
        <taxon>Eukaryota</taxon>
        <taxon>Metazoa</taxon>
        <taxon>Chordata</taxon>
        <taxon>Craniata</taxon>
        <taxon>Vertebrata</taxon>
        <taxon>Euteleostomi</taxon>
        <taxon>Actinopterygii</taxon>
        <taxon>Neopterygii</taxon>
        <taxon>Teleostei</taxon>
        <taxon>Ostariophysi</taxon>
        <taxon>Cypriniformes</taxon>
        <taxon>Cyprinidae</taxon>
        <taxon>Labeoninae</taxon>
        <taxon>Labeonini</taxon>
        <taxon>Cirrhinus</taxon>
    </lineage>
</organism>
<evidence type="ECO:0000313" key="1">
    <source>
        <dbReference type="EMBL" id="KAL0162696.1"/>
    </source>
</evidence>
<feature type="non-terminal residue" evidence="1">
    <location>
        <position position="1"/>
    </location>
</feature>
<protein>
    <submittedName>
        <fullName evidence="1">Uncharacterized protein</fullName>
    </submittedName>
</protein>
<comment type="caution">
    <text evidence="1">The sequence shown here is derived from an EMBL/GenBank/DDBJ whole genome shotgun (WGS) entry which is preliminary data.</text>
</comment>